<evidence type="ECO:0000313" key="2">
    <source>
        <dbReference type="Proteomes" id="UP000050761"/>
    </source>
</evidence>
<name>A0A3P8BSA5_HELPZ</name>
<gene>
    <name evidence="1" type="ORF">HPBE_LOCUS21877</name>
</gene>
<dbReference type="AlphaFoldDB" id="A0A3P8BSA5"/>
<dbReference type="EMBL" id="UZAH01033420">
    <property type="protein sequence ID" value="VDP28742.1"/>
    <property type="molecule type" value="Genomic_DNA"/>
</dbReference>
<dbReference type="Proteomes" id="UP000050761">
    <property type="component" value="Unassembled WGS sequence"/>
</dbReference>
<sequence length="99" mass="11530">MHTSPEKMRLWVFADASQLLRQHVSMPSVSNPVKFFFKQSSCFNEQSFAKQSPCFNEEFPLQAVVMFQRAILRQAVARFQRAVFRQTVVTFNKQTPSLL</sequence>
<organism evidence="1">
    <name type="scientific">Heligmosomoides polygyrus</name>
    <name type="common">Parasitic roundworm</name>
    <dbReference type="NCBI Taxonomy" id="6339"/>
    <lineage>
        <taxon>Eukaryota</taxon>
        <taxon>Metazoa</taxon>
        <taxon>Ecdysozoa</taxon>
        <taxon>Nematoda</taxon>
        <taxon>Chromadorea</taxon>
        <taxon>Rhabditida</taxon>
        <taxon>Rhabditina</taxon>
        <taxon>Rhabditomorpha</taxon>
        <taxon>Strongyloidea</taxon>
        <taxon>Heligmosomidae</taxon>
        <taxon>Heligmosomoides</taxon>
    </lineage>
</organism>
<evidence type="ECO:0000313" key="1">
    <source>
        <dbReference type="EMBL" id="VDP28742.1"/>
    </source>
</evidence>
<protein>
    <submittedName>
        <fullName evidence="3">C2 domain-containing protein</fullName>
    </submittedName>
</protein>
<keyword evidence="2" id="KW-1185">Reference proteome</keyword>
<reference evidence="1 2" key="1">
    <citation type="submission" date="2018-11" db="EMBL/GenBank/DDBJ databases">
        <authorList>
            <consortium name="Pathogen Informatics"/>
        </authorList>
    </citation>
    <scope>NUCLEOTIDE SEQUENCE [LARGE SCALE GENOMIC DNA]</scope>
</reference>
<accession>A0A3P8BSA5</accession>
<dbReference type="WBParaSite" id="HPBE_0002187801-mRNA-1">
    <property type="protein sequence ID" value="HPBE_0002187801-mRNA-1"/>
    <property type="gene ID" value="HPBE_0002187801"/>
</dbReference>
<reference evidence="3" key="2">
    <citation type="submission" date="2019-09" db="UniProtKB">
        <authorList>
            <consortium name="WormBaseParasite"/>
        </authorList>
    </citation>
    <scope>IDENTIFICATION</scope>
</reference>
<proteinExistence type="predicted"/>
<evidence type="ECO:0000313" key="3">
    <source>
        <dbReference type="WBParaSite" id="HPBE_0002187801-mRNA-1"/>
    </source>
</evidence>